<comment type="caution">
    <text evidence="1">The sequence shown here is derived from an EMBL/GenBank/DDBJ whole genome shotgun (WGS) entry which is preliminary data.</text>
</comment>
<organism evidence="1 2">
    <name type="scientific">Photobacterium halotolerans</name>
    <dbReference type="NCBI Taxonomy" id="265726"/>
    <lineage>
        <taxon>Bacteria</taxon>
        <taxon>Pseudomonadati</taxon>
        <taxon>Pseudomonadota</taxon>
        <taxon>Gammaproteobacteria</taxon>
        <taxon>Vibrionales</taxon>
        <taxon>Vibrionaceae</taxon>
        <taxon>Photobacterium</taxon>
    </lineage>
</organism>
<proteinExistence type="predicted"/>
<dbReference type="Proteomes" id="UP000465712">
    <property type="component" value="Unassembled WGS sequence"/>
</dbReference>
<gene>
    <name evidence="1" type="ORF">CAG72_04820</name>
</gene>
<protein>
    <submittedName>
        <fullName evidence="1">Uncharacterized protein</fullName>
    </submittedName>
</protein>
<evidence type="ECO:0000313" key="2">
    <source>
        <dbReference type="Proteomes" id="UP000465712"/>
    </source>
</evidence>
<accession>A0A7X5AQY2</accession>
<reference evidence="1 2" key="1">
    <citation type="submission" date="2017-05" db="EMBL/GenBank/DDBJ databases">
        <title>High clonality and local adaptation shapes Vibrionaceae linages within an endangered oasis.</title>
        <authorList>
            <person name="Vazquez-Rosas-Landa M."/>
        </authorList>
    </citation>
    <scope>NUCLEOTIDE SEQUENCE [LARGE SCALE GENOMIC DNA]</scope>
    <source>
        <strain evidence="1 2">P46_P4S1P180</strain>
    </source>
</reference>
<dbReference type="EMBL" id="WXWW01000078">
    <property type="protein sequence ID" value="NAW64534.1"/>
    <property type="molecule type" value="Genomic_DNA"/>
</dbReference>
<name>A0A7X5AQY2_9GAMM</name>
<sequence>MAGTAHYDRSLTEKSLMRWRELRERFGLKTGRTSLGCVDWRYSRTFQTMARRAAAMRGGVV</sequence>
<dbReference type="AlphaFoldDB" id="A0A7X5AQY2"/>
<evidence type="ECO:0000313" key="1">
    <source>
        <dbReference type="EMBL" id="NAW64534.1"/>
    </source>
</evidence>
<dbReference type="RefSeq" id="WP_161443291.1">
    <property type="nucleotide sequence ID" value="NZ_WXWW01000078.1"/>
</dbReference>